<evidence type="ECO:0000256" key="4">
    <source>
        <dbReference type="RuleBase" id="RU361169"/>
    </source>
</evidence>
<dbReference type="GO" id="GO:0004650">
    <property type="term" value="F:polygalacturonase activity"/>
    <property type="evidence" value="ECO:0007669"/>
    <property type="project" value="InterPro"/>
</dbReference>
<dbReference type="GO" id="GO:0005975">
    <property type="term" value="P:carbohydrate metabolic process"/>
    <property type="evidence" value="ECO:0007669"/>
    <property type="project" value="InterPro"/>
</dbReference>
<dbReference type="Pfam" id="PF00295">
    <property type="entry name" value="Glyco_hydro_28"/>
    <property type="match status" value="1"/>
</dbReference>
<evidence type="ECO:0000313" key="8">
    <source>
        <dbReference type="Proteomes" id="UP000199052"/>
    </source>
</evidence>
<dbReference type="Proteomes" id="UP000533017">
    <property type="component" value="Unassembled WGS sequence"/>
</dbReference>
<accession>A0A1I3CBX0</accession>
<dbReference type="InterPro" id="IPR000743">
    <property type="entry name" value="Glyco_hydro_28"/>
</dbReference>
<evidence type="ECO:0000313" key="6">
    <source>
        <dbReference type="EMBL" id="NYH86735.1"/>
    </source>
</evidence>
<evidence type="ECO:0000259" key="5">
    <source>
        <dbReference type="Pfam" id="PF12708"/>
    </source>
</evidence>
<evidence type="ECO:0000256" key="3">
    <source>
        <dbReference type="ARBA" id="ARBA00023295"/>
    </source>
</evidence>
<dbReference type="InterPro" id="IPR006626">
    <property type="entry name" value="PbH1"/>
</dbReference>
<keyword evidence="3 4" id="KW-0326">Glycosidase</keyword>
<dbReference type="SMART" id="SM00710">
    <property type="entry name" value="PbH1"/>
    <property type="match status" value="7"/>
</dbReference>
<dbReference type="InterPro" id="IPR011050">
    <property type="entry name" value="Pectin_lyase_fold/virulence"/>
</dbReference>
<dbReference type="AlphaFoldDB" id="A0A1I3CBX0"/>
<dbReference type="RefSeq" id="WP_092890688.1">
    <property type="nucleotide sequence ID" value="NZ_FOOI01000031.1"/>
</dbReference>
<organism evidence="7 8">
    <name type="scientific">Actinopolymorpha cephalotaxi</name>
    <dbReference type="NCBI Taxonomy" id="504797"/>
    <lineage>
        <taxon>Bacteria</taxon>
        <taxon>Bacillati</taxon>
        <taxon>Actinomycetota</taxon>
        <taxon>Actinomycetes</taxon>
        <taxon>Propionibacteriales</taxon>
        <taxon>Actinopolymorphaceae</taxon>
        <taxon>Actinopolymorpha</taxon>
    </lineage>
</organism>
<reference evidence="6 9" key="2">
    <citation type="submission" date="2020-07" db="EMBL/GenBank/DDBJ databases">
        <title>Sequencing the genomes of 1000 actinobacteria strains.</title>
        <authorList>
            <person name="Klenk H.-P."/>
        </authorList>
    </citation>
    <scope>NUCLEOTIDE SEQUENCE [LARGE SCALE GENOMIC DNA]</scope>
    <source>
        <strain evidence="6 9">DSM 45117</strain>
    </source>
</reference>
<sequence length="478" mass="50696">MSSVGASPTGRTGTVTVTDFGAVGDGTVNDATAIQAAIDACHGRGGGRVVIPAGRTFLSGSIQLRSHVELHLEPGAVLAAHPDEAAYSVRRRTGALSDNQPGRADPSPVFISAEGCRQVSITGTGTIDGGGRHYVLADLGPIYTMAPLRPFTIYLTNCERVRITDVEIRDAAYWTLRLSGCRDVTVHAITIANDLKLPNCDGIDIDTCQGVRVSDCHISTADDGICLKTCLESREYGECRDITVSGCTITSKSSGVCVGSEIASPIRNCVVTACVISASNRGLALQLSEPGGVSNVMFSDIIVETRFFDTRWWGHGEPIYVASYPWRGSGGTARNIRFRNILARSENGVLVRAEEPGCVSGVVLEGVRVEIDRWSGHPGGHWDLRPHPANDVVPHDTSGIHLERVSDVRIRDCEVVWAQPTHVRDTDLGAALTVVEVSDLHISDFAGGGAHPSQAAVVVDGHAVSTTGPPNGKEADHE</sequence>
<dbReference type="SUPFAM" id="SSF51126">
    <property type="entry name" value="Pectin lyase-like"/>
    <property type="match status" value="1"/>
</dbReference>
<evidence type="ECO:0000313" key="9">
    <source>
        <dbReference type="Proteomes" id="UP000533017"/>
    </source>
</evidence>
<comment type="similarity">
    <text evidence="1 4">Belongs to the glycosyl hydrolase 28 family.</text>
</comment>
<feature type="domain" description="Rhamnogalacturonase A/B/Epimerase-like pectate lyase" evidence="5">
    <location>
        <begin position="15"/>
        <end position="71"/>
    </location>
</feature>
<evidence type="ECO:0000313" key="7">
    <source>
        <dbReference type="EMBL" id="SFH71541.1"/>
    </source>
</evidence>
<dbReference type="InterPro" id="IPR024535">
    <property type="entry name" value="RHGA/B-epi-like_pectate_lyase"/>
</dbReference>
<dbReference type="EMBL" id="JACBZA010000001">
    <property type="protein sequence ID" value="NYH86735.1"/>
    <property type="molecule type" value="Genomic_DNA"/>
</dbReference>
<evidence type="ECO:0000256" key="1">
    <source>
        <dbReference type="ARBA" id="ARBA00008834"/>
    </source>
</evidence>
<protein>
    <submittedName>
        <fullName evidence="7">Glycosyl hydrolases family 28</fullName>
    </submittedName>
    <submittedName>
        <fullName evidence="6">Polygalacturonase</fullName>
    </submittedName>
</protein>
<gene>
    <name evidence="6" type="ORF">FHR37_005586</name>
    <name evidence="7" type="ORF">SAMN05421678_1319</name>
</gene>
<dbReference type="InterPro" id="IPR051801">
    <property type="entry name" value="GH28_Enzymes"/>
</dbReference>
<evidence type="ECO:0000256" key="2">
    <source>
        <dbReference type="ARBA" id="ARBA00022801"/>
    </source>
</evidence>
<dbReference type="InterPro" id="IPR012334">
    <property type="entry name" value="Pectin_lyas_fold"/>
</dbReference>
<dbReference type="Gene3D" id="2.160.20.10">
    <property type="entry name" value="Single-stranded right-handed beta-helix, Pectin lyase-like"/>
    <property type="match status" value="1"/>
</dbReference>
<dbReference type="PANTHER" id="PTHR31339:SF0">
    <property type="entry name" value="PECTIN LYASE-LIKE SUPERFAMILY PROTEIN"/>
    <property type="match status" value="1"/>
</dbReference>
<name>A0A1I3CBX0_9ACTN</name>
<dbReference type="STRING" id="504797.SAMN05421678_1319"/>
<proteinExistence type="inferred from homology"/>
<keyword evidence="2 4" id="KW-0378">Hydrolase</keyword>
<dbReference type="Pfam" id="PF12708">
    <property type="entry name" value="Pect-lyase_RHGA_epim"/>
    <property type="match status" value="1"/>
</dbReference>
<dbReference type="EMBL" id="FOOI01000031">
    <property type="protein sequence ID" value="SFH71541.1"/>
    <property type="molecule type" value="Genomic_DNA"/>
</dbReference>
<keyword evidence="9" id="KW-1185">Reference proteome</keyword>
<dbReference type="OrthoDB" id="3196343at2"/>
<dbReference type="Proteomes" id="UP000199052">
    <property type="component" value="Unassembled WGS sequence"/>
</dbReference>
<dbReference type="PANTHER" id="PTHR31339">
    <property type="entry name" value="PECTIN LYASE-RELATED"/>
    <property type="match status" value="1"/>
</dbReference>
<reference evidence="7 8" key="1">
    <citation type="submission" date="2016-10" db="EMBL/GenBank/DDBJ databases">
        <authorList>
            <person name="de Groot N.N."/>
        </authorList>
    </citation>
    <scope>NUCLEOTIDE SEQUENCE [LARGE SCALE GENOMIC DNA]</scope>
    <source>
        <strain evidence="7 8">CPCC 202808</strain>
    </source>
</reference>